<feature type="domain" description="GCVT N-terminal" evidence="2">
    <location>
        <begin position="11"/>
        <end position="105"/>
    </location>
</feature>
<evidence type="ECO:0000256" key="1">
    <source>
        <dbReference type="ARBA" id="ARBA00022946"/>
    </source>
</evidence>
<evidence type="ECO:0000313" key="4">
    <source>
        <dbReference type="EMBL" id="MBP0438960.1"/>
    </source>
</evidence>
<dbReference type="PANTHER" id="PTHR22602">
    <property type="entry name" value="TRANSFERASE CAF17, MITOCHONDRIAL-RELATED"/>
    <property type="match status" value="1"/>
</dbReference>
<dbReference type="InterPro" id="IPR017703">
    <property type="entry name" value="YgfZ/GCV_T_CS"/>
</dbReference>
<dbReference type="InterPro" id="IPR006222">
    <property type="entry name" value="GCVT_N"/>
</dbReference>
<dbReference type="EMBL" id="JAGIYY010000002">
    <property type="protein sequence ID" value="MBP0438960.1"/>
    <property type="molecule type" value="Genomic_DNA"/>
</dbReference>
<dbReference type="Pfam" id="PF01571">
    <property type="entry name" value="GCV_T"/>
    <property type="match status" value="1"/>
</dbReference>
<dbReference type="InterPro" id="IPR045179">
    <property type="entry name" value="YgfZ/GcvT"/>
</dbReference>
<dbReference type="InterPro" id="IPR027266">
    <property type="entry name" value="TrmE/GcvT-like"/>
</dbReference>
<gene>
    <name evidence="4" type="ORF">J5Y06_09890</name>
</gene>
<sequence>MPTVRLAHRALILVTGPDAESFLQNILTVDLTPVQAGEVVPGALLSPQGKILFDFLVSRVEGGFRLDCRAAVATDFVRRLTMYRLRAKAEITVEDESLVTVSLRGEAEAENPGFGLVDRRFADGSVVRHYGTEPAETSDLMAWTAYRVKHGIAESGSDYELGDAFPHDVLLDQIGAVGFKKGCYVGQEVVSRMQHRGTARRRILLAEGEADLPPTGTDITVAGRLVGSMGSGLGRHGLALVRIDKVKAAMDNGLAVTAGDVPVTLSIPGWAKFGFPEAAADAGD</sequence>
<keyword evidence="5" id="KW-1185">Reference proteome</keyword>
<dbReference type="Gene3D" id="3.30.1360.120">
    <property type="entry name" value="Probable tRNA modification gtpase trme, domain 1"/>
    <property type="match status" value="2"/>
</dbReference>
<dbReference type="Proteomes" id="UP000666240">
    <property type="component" value="Unassembled WGS sequence"/>
</dbReference>
<dbReference type="NCBIfam" id="TIGR03317">
    <property type="entry name" value="ygfZ_signature"/>
    <property type="match status" value="1"/>
</dbReference>
<organism evidence="4 5">
    <name type="scientific">Tianweitania sediminis</name>
    <dbReference type="NCBI Taxonomy" id="1502156"/>
    <lineage>
        <taxon>Bacteria</taxon>
        <taxon>Pseudomonadati</taxon>
        <taxon>Pseudomonadota</taxon>
        <taxon>Alphaproteobacteria</taxon>
        <taxon>Hyphomicrobiales</taxon>
        <taxon>Phyllobacteriaceae</taxon>
        <taxon>Tianweitania</taxon>
    </lineage>
</organism>
<dbReference type="AlphaFoldDB" id="A0A8J7UJM1"/>
<feature type="domain" description="CAF17 C-terminal" evidence="3">
    <location>
        <begin position="200"/>
        <end position="272"/>
    </location>
</feature>
<dbReference type="Pfam" id="PF25455">
    <property type="entry name" value="Beta-barrel_CAF17_C"/>
    <property type="match status" value="1"/>
</dbReference>
<accession>A0A8J7UJM1</accession>
<dbReference type="SUPFAM" id="SSF103025">
    <property type="entry name" value="Folate-binding domain"/>
    <property type="match status" value="1"/>
</dbReference>
<comment type="caution">
    <text evidence="4">The sequence shown here is derived from an EMBL/GenBank/DDBJ whole genome shotgun (WGS) entry which is preliminary data.</text>
</comment>
<keyword evidence="1" id="KW-0809">Transit peptide</keyword>
<name>A0A8J7UJM1_9HYPH</name>
<evidence type="ECO:0000313" key="5">
    <source>
        <dbReference type="Proteomes" id="UP000666240"/>
    </source>
</evidence>
<dbReference type="PIRSF" id="PIRSF006487">
    <property type="entry name" value="GcvT"/>
    <property type="match status" value="1"/>
</dbReference>
<dbReference type="RefSeq" id="WP_209334959.1">
    <property type="nucleotide sequence ID" value="NZ_JAGIYY010000002.1"/>
</dbReference>
<dbReference type="PANTHER" id="PTHR22602:SF0">
    <property type="entry name" value="TRANSFERASE CAF17, MITOCHONDRIAL-RELATED"/>
    <property type="match status" value="1"/>
</dbReference>
<dbReference type="GO" id="GO:0016226">
    <property type="term" value="P:iron-sulfur cluster assembly"/>
    <property type="evidence" value="ECO:0007669"/>
    <property type="project" value="TreeGrafter"/>
</dbReference>
<evidence type="ECO:0000259" key="2">
    <source>
        <dbReference type="Pfam" id="PF01571"/>
    </source>
</evidence>
<dbReference type="InterPro" id="IPR057460">
    <property type="entry name" value="CAF17_C"/>
</dbReference>
<reference evidence="4" key="1">
    <citation type="submission" date="2021-03" db="EMBL/GenBank/DDBJ databases">
        <title>Genome sequencing and assembly of Tianweitania sediminis.</title>
        <authorList>
            <person name="Chhetri G."/>
        </authorList>
    </citation>
    <scope>NUCLEOTIDE SEQUENCE</scope>
    <source>
        <strain evidence="4">Z8</strain>
    </source>
</reference>
<evidence type="ECO:0000259" key="3">
    <source>
        <dbReference type="Pfam" id="PF25455"/>
    </source>
</evidence>
<proteinExistence type="predicted"/>
<protein>
    <submittedName>
        <fullName evidence="4">Folate-binding protein YgfZ</fullName>
    </submittedName>
</protein>